<dbReference type="AlphaFoldDB" id="A0A6C0JVG2"/>
<name>A0A6C0JVG2_9ZZZZ</name>
<evidence type="ECO:0000313" key="2">
    <source>
        <dbReference type="EMBL" id="QHU09752.1"/>
    </source>
</evidence>
<feature type="transmembrane region" description="Helical" evidence="1">
    <location>
        <begin position="32"/>
        <end position="52"/>
    </location>
</feature>
<sequence length="77" mass="7963">MSFSGWIVIVAGVYFAGTSVYNMIMTGNTSGYIVNGIGIGFGVILIGIGYSMQGSSIPVVPTMSAPAAPTMGGRRRR</sequence>
<keyword evidence="1" id="KW-0472">Membrane</keyword>
<dbReference type="EMBL" id="MN740745">
    <property type="protein sequence ID" value="QHU09752.1"/>
    <property type="molecule type" value="Genomic_DNA"/>
</dbReference>
<reference evidence="2" key="1">
    <citation type="journal article" date="2020" name="Nature">
        <title>Giant virus diversity and host interactions through global metagenomics.</title>
        <authorList>
            <person name="Schulz F."/>
            <person name="Roux S."/>
            <person name="Paez-Espino D."/>
            <person name="Jungbluth S."/>
            <person name="Walsh D.A."/>
            <person name="Denef V.J."/>
            <person name="McMahon K.D."/>
            <person name="Konstantinidis K.T."/>
            <person name="Eloe-Fadrosh E.A."/>
            <person name="Kyrpides N.C."/>
            <person name="Woyke T."/>
        </authorList>
    </citation>
    <scope>NUCLEOTIDE SEQUENCE</scope>
    <source>
        <strain evidence="2">GVMAG-S-1101164-164</strain>
    </source>
</reference>
<keyword evidence="1" id="KW-0812">Transmembrane</keyword>
<evidence type="ECO:0000256" key="1">
    <source>
        <dbReference type="SAM" id="Phobius"/>
    </source>
</evidence>
<organism evidence="2">
    <name type="scientific">viral metagenome</name>
    <dbReference type="NCBI Taxonomy" id="1070528"/>
    <lineage>
        <taxon>unclassified sequences</taxon>
        <taxon>metagenomes</taxon>
        <taxon>organismal metagenomes</taxon>
    </lineage>
</organism>
<proteinExistence type="predicted"/>
<keyword evidence="1" id="KW-1133">Transmembrane helix</keyword>
<feature type="transmembrane region" description="Helical" evidence="1">
    <location>
        <begin position="6"/>
        <end position="25"/>
    </location>
</feature>
<protein>
    <submittedName>
        <fullName evidence="2">Uncharacterized protein</fullName>
    </submittedName>
</protein>
<accession>A0A6C0JVG2</accession>